<proteinExistence type="predicted"/>
<organism evidence="1">
    <name type="scientific">Rhizophora mucronata</name>
    <name type="common">Asiatic mangrove</name>
    <dbReference type="NCBI Taxonomy" id="61149"/>
    <lineage>
        <taxon>Eukaryota</taxon>
        <taxon>Viridiplantae</taxon>
        <taxon>Streptophyta</taxon>
        <taxon>Embryophyta</taxon>
        <taxon>Tracheophyta</taxon>
        <taxon>Spermatophyta</taxon>
        <taxon>Magnoliopsida</taxon>
        <taxon>eudicotyledons</taxon>
        <taxon>Gunneridae</taxon>
        <taxon>Pentapetalae</taxon>
        <taxon>rosids</taxon>
        <taxon>fabids</taxon>
        <taxon>Malpighiales</taxon>
        <taxon>Rhizophoraceae</taxon>
        <taxon>Rhizophora</taxon>
    </lineage>
</organism>
<name>A0A2P2NKN2_RHIMU</name>
<dbReference type="EMBL" id="GGEC01062510">
    <property type="protein sequence ID" value="MBX42994.1"/>
    <property type="molecule type" value="Transcribed_RNA"/>
</dbReference>
<protein>
    <submittedName>
        <fullName evidence="1">Uncharacterized protein</fullName>
    </submittedName>
</protein>
<reference evidence="1" key="1">
    <citation type="submission" date="2018-02" db="EMBL/GenBank/DDBJ databases">
        <title>Rhizophora mucronata_Transcriptome.</title>
        <authorList>
            <person name="Meera S.P."/>
            <person name="Sreeshan A."/>
            <person name="Augustine A."/>
        </authorList>
    </citation>
    <scope>NUCLEOTIDE SEQUENCE</scope>
    <source>
        <tissue evidence="1">Leaf</tissue>
    </source>
</reference>
<sequence length="14" mass="1760">MSLPYRNRKLPKEK</sequence>
<evidence type="ECO:0000313" key="1">
    <source>
        <dbReference type="EMBL" id="MBX42994.1"/>
    </source>
</evidence>
<accession>A0A2P2NKN2</accession>